<name>A0A9D3T7Z1_MEGAT</name>
<reference evidence="3" key="1">
    <citation type="submission" date="2021-01" db="EMBL/GenBank/DDBJ databases">
        <authorList>
            <person name="Zahm M."/>
            <person name="Roques C."/>
            <person name="Cabau C."/>
            <person name="Klopp C."/>
            <person name="Donnadieu C."/>
            <person name="Jouanno E."/>
            <person name="Lampietro C."/>
            <person name="Louis A."/>
            <person name="Herpin A."/>
            <person name="Echchiki A."/>
            <person name="Berthelot C."/>
            <person name="Parey E."/>
            <person name="Roest-Crollius H."/>
            <person name="Braasch I."/>
            <person name="Postlethwait J."/>
            <person name="Bobe J."/>
            <person name="Montfort J."/>
            <person name="Bouchez O."/>
            <person name="Begum T."/>
            <person name="Mejri S."/>
            <person name="Adams A."/>
            <person name="Chen W.-J."/>
            <person name="Guiguen Y."/>
        </authorList>
    </citation>
    <scope>NUCLEOTIDE SEQUENCE</scope>
    <source>
        <strain evidence="3">YG-15Mar2019-1</strain>
        <tissue evidence="3">Brain</tissue>
    </source>
</reference>
<feature type="compositionally biased region" description="Low complexity" evidence="2">
    <location>
        <begin position="430"/>
        <end position="451"/>
    </location>
</feature>
<feature type="coiled-coil region" evidence="1">
    <location>
        <begin position="461"/>
        <end position="502"/>
    </location>
</feature>
<evidence type="ECO:0008006" key="5">
    <source>
        <dbReference type="Google" id="ProtNLM"/>
    </source>
</evidence>
<sequence>MADVSGGERTAGIYWIKDTSDEDQPMVFVPGVSREGNLRPGAKVGPGCSNMRKGKMRAGHAGEVTSSIGAGFPSEGRVKQGMRPGSQSKASLPPSKVKAELHPTTATVGTVRSSAPSPYQPTACAISQQAPSLATQSKSSASLKDLCPEDKRRIANLIEELARVSEEKDETEQRLKEEQESFERKIQQLEEQNQLIVQERESLQQQYRECQELLALYQQYLAQQQEKLNRSITQLNQSHSNYKVSDGPVRQWAGRGEMAGMDGSYLGLPTVGGAGPGLSGSYPVLPAGGAVGLNGSSPKSPVMGHPGVGTEPGSGKAKGRSQGKSSRRERPQSATPTQSLSNSGQDSDLNEGGSQKRGSRAARSEPRPGCLSKRGGSGREANERRGTVERCCTCRSTAAENDREDEESQGAEDAVSRRALAEDRNGGGSAPAARSAGAAGSGGAAMAAAPPNGQVDWEERKQWLLLQKMELEVQRERLQAQLARQEERLIRQSQQLRQSRLDFTRFQEAAAELEAANGALCGALGERNQGTCGTVTQETVSVPPNGVEDVGRHTAQLEGGMLQREEKTALPSHSREALAMSRRDAATSPVVSQTQVKPIPAPVLSPTLPRTPHARMDTSLIELLDVLSPISVPVRSRLPARPRPGRRPHSTLKPQRNPLSALPSLWGPRGSLSFCVPDEDTEESQILEDIFFIC</sequence>
<feature type="region of interest" description="Disordered" evidence="2">
    <location>
        <begin position="636"/>
        <end position="664"/>
    </location>
</feature>
<comment type="caution">
    <text evidence="3">The sequence shown here is derived from an EMBL/GenBank/DDBJ whole genome shotgun (WGS) entry which is preliminary data.</text>
</comment>
<dbReference type="EMBL" id="JAFDVH010000006">
    <property type="protein sequence ID" value="KAG7476544.1"/>
    <property type="molecule type" value="Genomic_DNA"/>
</dbReference>
<feature type="compositionally biased region" description="Basic residues" evidence="2">
    <location>
        <begin position="638"/>
        <end position="650"/>
    </location>
</feature>
<evidence type="ECO:0000256" key="1">
    <source>
        <dbReference type="SAM" id="Coils"/>
    </source>
</evidence>
<feature type="coiled-coil region" evidence="1">
    <location>
        <begin position="154"/>
        <end position="223"/>
    </location>
</feature>
<dbReference type="AlphaFoldDB" id="A0A9D3T7Z1"/>
<proteinExistence type="predicted"/>
<dbReference type="Proteomes" id="UP001046870">
    <property type="component" value="Chromosome 6"/>
</dbReference>
<evidence type="ECO:0000313" key="4">
    <source>
        <dbReference type="Proteomes" id="UP001046870"/>
    </source>
</evidence>
<feature type="region of interest" description="Disordered" evidence="2">
    <location>
        <begin position="64"/>
        <end position="97"/>
    </location>
</feature>
<organism evidence="3 4">
    <name type="scientific">Megalops atlanticus</name>
    <name type="common">Tarpon</name>
    <name type="synonym">Clupea gigantea</name>
    <dbReference type="NCBI Taxonomy" id="7932"/>
    <lineage>
        <taxon>Eukaryota</taxon>
        <taxon>Metazoa</taxon>
        <taxon>Chordata</taxon>
        <taxon>Craniata</taxon>
        <taxon>Vertebrata</taxon>
        <taxon>Euteleostomi</taxon>
        <taxon>Actinopterygii</taxon>
        <taxon>Neopterygii</taxon>
        <taxon>Teleostei</taxon>
        <taxon>Elopiformes</taxon>
        <taxon>Megalopidae</taxon>
        <taxon>Megalops</taxon>
    </lineage>
</organism>
<keyword evidence="4" id="KW-1185">Reference proteome</keyword>
<feature type="compositionally biased region" description="Polar residues" evidence="2">
    <location>
        <begin position="332"/>
        <end position="347"/>
    </location>
</feature>
<evidence type="ECO:0000256" key="2">
    <source>
        <dbReference type="SAM" id="MobiDB-lite"/>
    </source>
</evidence>
<gene>
    <name evidence="3" type="ORF">MATL_G00083990</name>
</gene>
<feature type="compositionally biased region" description="Basic and acidic residues" evidence="2">
    <location>
        <begin position="414"/>
        <end position="425"/>
    </location>
</feature>
<dbReference type="OrthoDB" id="5972940at2759"/>
<accession>A0A9D3T7Z1</accession>
<keyword evidence="1" id="KW-0175">Coiled coil</keyword>
<dbReference type="Pfam" id="PF15369">
    <property type="entry name" value="KIAA1328"/>
    <property type="match status" value="1"/>
</dbReference>
<protein>
    <recommendedName>
        <fullName evidence="5">Protein hinderin</fullName>
    </recommendedName>
</protein>
<evidence type="ECO:0000313" key="3">
    <source>
        <dbReference type="EMBL" id="KAG7476544.1"/>
    </source>
</evidence>
<feature type="region of interest" description="Disordered" evidence="2">
    <location>
        <begin position="293"/>
        <end position="453"/>
    </location>
</feature>
<dbReference type="PANTHER" id="PTHR28375">
    <property type="entry name" value="PROTEIN HINDERIN"/>
    <property type="match status" value="1"/>
</dbReference>
<dbReference type="InterPro" id="IPR032736">
    <property type="entry name" value="Hinderin"/>
</dbReference>
<dbReference type="PANTHER" id="PTHR28375:SF1">
    <property type="entry name" value="PROTEIN HINDERIN"/>
    <property type="match status" value="1"/>
</dbReference>